<keyword evidence="7" id="KW-0325">Glycoprotein</keyword>
<evidence type="ECO:0000313" key="11">
    <source>
        <dbReference type="Proteomes" id="UP000639338"/>
    </source>
</evidence>
<protein>
    <submittedName>
        <fullName evidence="10">Uncharacterized protein</fullName>
    </submittedName>
</protein>
<comment type="subcellular location">
    <subcellularLocation>
        <location evidence="1">Cell membrane</location>
        <topology evidence="1">Lipid-anchor</topology>
        <topology evidence="1">GPI-anchor</topology>
    </subcellularLocation>
</comment>
<evidence type="ECO:0000256" key="8">
    <source>
        <dbReference type="ARBA" id="ARBA00023288"/>
    </source>
</evidence>
<dbReference type="GO" id="GO:0030548">
    <property type="term" value="F:acetylcholine receptor regulator activity"/>
    <property type="evidence" value="ECO:0007669"/>
    <property type="project" value="InterPro"/>
</dbReference>
<comment type="caution">
    <text evidence="10">The sequence shown here is derived from an EMBL/GenBank/DDBJ whole genome shotgun (WGS) entry which is preliminary data.</text>
</comment>
<dbReference type="Pfam" id="PF16975">
    <property type="entry name" value="UPAR_LY6_2"/>
    <property type="match status" value="1"/>
</dbReference>
<proteinExistence type="predicted"/>
<evidence type="ECO:0000256" key="9">
    <source>
        <dbReference type="SAM" id="SignalP"/>
    </source>
</evidence>
<feature type="signal peptide" evidence="9">
    <location>
        <begin position="1"/>
        <end position="18"/>
    </location>
</feature>
<evidence type="ECO:0000256" key="2">
    <source>
        <dbReference type="ARBA" id="ARBA00022475"/>
    </source>
</evidence>
<sequence length="190" mass="20806">MITLLVVGLLLAVESTCGKNIVTSNETVRNEIQQKSGLMKTSTDEENIYRLTCYTCVNVSDNQMCNKWAIDTPCPLGSRDFCRSLHILDSRGNSVLVSKSCASKKLCTPASIGCIPVDTQQICISCCDMSYCNVESPTNSTNAIYVRKRRGKSKGKRTKSGNNGSKMTITTRLSKYIGLSLAISILNAYH</sequence>
<dbReference type="InterPro" id="IPR039457">
    <property type="entry name" value="LYPD6-like"/>
</dbReference>
<keyword evidence="2" id="KW-1003">Cell membrane</keyword>
<dbReference type="PANTHER" id="PTHR31171:SF3">
    <property type="entry name" value="LY6_PLAUR DOMAIN-CONTAINING PROTEIN 6B"/>
    <property type="match status" value="1"/>
</dbReference>
<reference evidence="10 11" key="1">
    <citation type="submission" date="2020-08" db="EMBL/GenBank/DDBJ databases">
        <title>Aphidius gifuensis genome sequencing and assembly.</title>
        <authorList>
            <person name="Du Z."/>
        </authorList>
    </citation>
    <scope>NUCLEOTIDE SEQUENCE [LARGE SCALE GENOMIC DNA]</scope>
    <source>
        <strain evidence="10">YNYX2018</strain>
        <tissue evidence="10">Adults</tissue>
    </source>
</reference>
<keyword evidence="11" id="KW-1185">Reference proteome</keyword>
<dbReference type="Gene3D" id="2.10.60.10">
    <property type="entry name" value="CD59"/>
    <property type="match status" value="1"/>
</dbReference>
<dbReference type="CDD" id="cd23567">
    <property type="entry name" value="TFP_LU_ECD_LYPD6_like"/>
    <property type="match status" value="1"/>
</dbReference>
<dbReference type="SUPFAM" id="SSF57302">
    <property type="entry name" value="Snake toxin-like"/>
    <property type="match status" value="1"/>
</dbReference>
<dbReference type="PANTHER" id="PTHR31171">
    <property type="entry name" value="LY6/PLAUR DOMAIN-CONTAINING PROTEIN 6"/>
    <property type="match status" value="1"/>
</dbReference>
<evidence type="ECO:0000313" key="10">
    <source>
        <dbReference type="EMBL" id="KAF7997680.1"/>
    </source>
</evidence>
<evidence type="ECO:0000256" key="6">
    <source>
        <dbReference type="ARBA" id="ARBA00023157"/>
    </source>
</evidence>
<keyword evidence="3" id="KW-0336">GPI-anchor</keyword>
<feature type="chain" id="PRO_5032689756" evidence="9">
    <location>
        <begin position="19"/>
        <end position="190"/>
    </location>
</feature>
<dbReference type="GO" id="GO:0098552">
    <property type="term" value="C:side of membrane"/>
    <property type="evidence" value="ECO:0007669"/>
    <property type="project" value="UniProtKB-KW"/>
</dbReference>
<keyword evidence="6" id="KW-1015">Disulfide bond</keyword>
<dbReference type="InterPro" id="IPR045860">
    <property type="entry name" value="Snake_toxin-like_sf"/>
</dbReference>
<dbReference type="GO" id="GO:0005886">
    <property type="term" value="C:plasma membrane"/>
    <property type="evidence" value="ECO:0007669"/>
    <property type="project" value="UniProtKB-SubCell"/>
</dbReference>
<dbReference type="AlphaFoldDB" id="A0A834Y1N6"/>
<evidence type="ECO:0000256" key="7">
    <source>
        <dbReference type="ARBA" id="ARBA00023180"/>
    </source>
</evidence>
<evidence type="ECO:0000256" key="5">
    <source>
        <dbReference type="ARBA" id="ARBA00023136"/>
    </source>
</evidence>
<keyword evidence="5" id="KW-0472">Membrane</keyword>
<dbReference type="EMBL" id="JACMRX010000001">
    <property type="protein sequence ID" value="KAF7997680.1"/>
    <property type="molecule type" value="Genomic_DNA"/>
</dbReference>
<accession>A0A834Y1N6</accession>
<evidence type="ECO:0000256" key="3">
    <source>
        <dbReference type="ARBA" id="ARBA00022622"/>
    </source>
</evidence>
<keyword evidence="4 9" id="KW-0732">Signal</keyword>
<gene>
    <name evidence="10" type="ORF">HCN44_008853</name>
</gene>
<dbReference type="Proteomes" id="UP000639338">
    <property type="component" value="Unassembled WGS sequence"/>
</dbReference>
<keyword evidence="8" id="KW-0449">Lipoprotein</keyword>
<evidence type="ECO:0000256" key="4">
    <source>
        <dbReference type="ARBA" id="ARBA00022729"/>
    </source>
</evidence>
<name>A0A834Y1N6_APHGI</name>
<evidence type="ECO:0000256" key="1">
    <source>
        <dbReference type="ARBA" id="ARBA00004609"/>
    </source>
</evidence>
<organism evidence="10 11">
    <name type="scientific">Aphidius gifuensis</name>
    <name type="common">Parasitoid wasp</name>
    <dbReference type="NCBI Taxonomy" id="684658"/>
    <lineage>
        <taxon>Eukaryota</taxon>
        <taxon>Metazoa</taxon>
        <taxon>Ecdysozoa</taxon>
        <taxon>Arthropoda</taxon>
        <taxon>Hexapoda</taxon>
        <taxon>Insecta</taxon>
        <taxon>Pterygota</taxon>
        <taxon>Neoptera</taxon>
        <taxon>Endopterygota</taxon>
        <taxon>Hymenoptera</taxon>
        <taxon>Apocrita</taxon>
        <taxon>Ichneumonoidea</taxon>
        <taxon>Braconidae</taxon>
        <taxon>Aphidiinae</taxon>
        <taxon>Aphidius</taxon>
    </lineage>
</organism>
<dbReference type="OrthoDB" id="6149028at2759"/>